<evidence type="ECO:0000313" key="1">
    <source>
        <dbReference type="EMBL" id="KAL0294861.1"/>
    </source>
</evidence>
<organism evidence="1">
    <name type="scientific">Sesamum angustifolium</name>
    <dbReference type="NCBI Taxonomy" id="2727405"/>
    <lineage>
        <taxon>Eukaryota</taxon>
        <taxon>Viridiplantae</taxon>
        <taxon>Streptophyta</taxon>
        <taxon>Embryophyta</taxon>
        <taxon>Tracheophyta</taxon>
        <taxon>Spermatophyta</taxon>
        <taxon>Magnoliopsida</taxon>
        <taxon>eudicotyledons</taxon>
        <taxon>Gunneridae</taxon>
        <taxon>Pentapetalae</taxon>
        <taxon>asterids</taxon>
        <taxon>lamiids</taxon>
        <taxon>Lamiales</taxon>
        <taxon>Pedaliaceae</taxon>
        <taxon>Sesamum</taxon>
    </lineage>
</organism>
<dbReference type="InterPro" id="IPR012337">
    <property type="entry name" value="RNaseH-like_sf"/>
</dbReference>
<dbReference type="Gene3D" id="3.30.420.10">
    <property type="entry name" value="Ribonuclease H-like superfamily/Ribonuclease H"/>
    <property type="match status" value="1"/>
</dbReference>
<name>A0AAW2JKW6_9LAMI</name>
<sequence length="136" mass="15312">MLTKSTLGELLSLLGNRSKHVSSVLIKKEESHQKKIYYVSKVLHGVEQRYPEDGGNWLLHVDGSSTLTANGVGVVLTSPERDELEYALHINFKASNNEAKYESLIASIRIAFAYSDSRLVTNQVEGKYEVKEERMK</sequence>
<dbReference type="PANTHER" id="PTHR48475:SF2">
    <property type="entry name" value="RIBONUCLEASE H"/>
    <property type="match status" value="1"/>
</dbReference>
<reference evidence="1" key="1">
    <citation type="submission" date="2020-06" db="EMBL/GenBank/DDBJ databases">
        <authorList>
            <person name="Li T."/>
            <person name="Hu X."/>
            <person name="Zhang T."/>
            <person name="Song X."/>
            <person name="Zhang H."/>
            <person name="Dai N."/>
            <person name="Sheng W."/>
            <person name="Hou X."/>
            <person name="Wei L."/>
        </authorList>
    </citation>
    <scope>NUCLEOTIDE SEQUENCE</scope>
    <source>
        <strain evidence="1">G01</strain>
        <tissue evidence="1">Leaf</tissue>
    </source>
</reference>
<protein>
    <recommendedName>
        <fullName evidence="2">RNase H type-1 domain-containing protein</fullName>
    </recommendedName>
</protein>
<gene>
    <name evidence="1" type="ORF">Sangu_2515400</name>
</gene>
<dbReference type="AlphaFoldDB" id="A0AAW2JKW6"/>
<dbReference type="InterPro" id="IPR036397">
    <property type="entry name" value="RNaseH_sf"/>
</dbReference>
<reference evidence="1" key="2">
    <citation type="journal article" date="2024" name="Plant">
        <title>Genomic evolution and insights into agronomic trait innovations of Sesamum species.</title>
        <authorList>
            <person name="Miao H."/>
            <person name="Wang L."/>
            <person name="Qu L."/>
            <person name="Liu H."/>
            <person name="Sun Y."/>
            <person name="Le M."/>
            <person name="Wang Q."/>
            <person name="Wei S."/>
            <person name="Zheng Y."/>
            <person name="Lin W."/>
            <person name="Duan Y."/>
            <person name="Cao H."/>
            <person name="Xiong S."/>
            <person name="Wang X."/>
            <person name="Wei L."/>
            <person name="Li C."/>
            <person name="Ma Q."/>
            <person name="Ju M."/>
            <person name="Zhao R."/>
            <person name="Li G."/>
            <person name="Mu C."/>
            <person name="Tian Q."/>
            <person name="Mei H."/>
            <person name="Zhang T."/>
            <person name="Gao T."/>
            <person name="Zhang H."/>
        </authorList>
    </citation>
    <scope>NUCLEOTIDE SEQUENCE</scope>
    <source>
        <strain evidence="1">G01</strain>
    </source>
</reference>
<dbReference type="EMBL" id="JACGWK010000794">
    <property type="protein sequence ID" value="KAL0294861.1"/>
    <property type="molecule type" value="Genomic_DNA"/>
</dbReference>
<dbReference type="SUPFAM" id="SSF53098">
    <property type="entry name" value="Ribonuclease H-like"/>
    <property type="match status" value="1"/>
</dbReference>
<accession>A0AAW2JKW6</accession>
<proteinExistence type="predicted"/>
<comment type="caution">
    <text evidence="1">The sequence shown here is derived from an EMBL/GenBank/DDBJ whole genome shotgun (WGS) entry which is preliminary data.</text>
</comment>
<evidence type="ECO:0008006" key="2">
    <source>
        <dbReference type="Google" id="ProtNLM"/>
    </source>
</evidence>
<dbReference type="GO" id="GO:0003676">
    <property type="term" value="F:nucleic acid binding"/>
    <property type="evidence" value="ECO:0007669"/>
    <property type="project" value="InterPro"/>
</dbReference>
<dbReference type="PANTHER" id="PTHR48475">
    <property type="entry name" value="RIBONUCLEASE H"/>
    <property type="match status" value="1"/>
</dbReference>